<accession>A0A0K2V703</accession>
<dbReference type="GO" id="GO:0032006">
    <property type="term" value="P:regulation of TOR signaling"/>
    <property type="evidence" value="ECO:0007669"/>
    <property type="project" value="TreeGrafter"/>
</dbReference>
<reference evidence="1" key="1">
    <citation type="submission" date="2014-05" db="EMBL/GenBank/DDBJ databases">
        <authorList>
            <person name="Chronopoulou M."/>
        </authorList>
    </citation>
    <scope>NUCLEOTIDE SEQUENCE</scope>
    <source>
        <tissue evidence="1">Whole organism</tissue>
    </source>
</reference>
<dbReference type="AlphaFoldDB" id="A0A0K2V703"/>
<name>A0A0K2V703_LEPSM</name>
<evidence type="ECO:0000313" key="1">
    <source>
        <dbReference type="EMBL" id="CDW46259.1"/>
    </source>
</evidence>
<dbReference type="Pfam" id="PF15907">
    <property type="entry name" value="Itfg2"/>
    <property type="match status" value="1"/>
</dbReference>
<dbReference type="PANTHER" id="PTHR16317">
    <property type="entry name" value="INTEGRIN ALPHA REPEAT DOMAIN-CONTAINING"/>
    <property type="match status" value="1"/>
</dbReference>
<dbReference type="InterPro" id="IPR036322">
    <property type="entry name" value="WD40_repeat_dom_sf"/>
</dbReference>
<dbReference type="PANTHER" id="PTHR16317:SF1">
    <property type="entry name" value="KICSTOR COMPLEX PROTEIN ITFG2"/>
    <property type="match status" value="1"/>
</dbReference>
<proteinExistence type="predicted"/>
<dbReference type="EMBL" id="HACA01028898">
    <property type="protein sequence ID" value="CDW46259.1"/>
    <property type="molecule type" value="Transcribed_RNA"/>
</dbReference>
<dbReference type="OrthoDB" id="9996127at2759"/>
<organism evidence="1">
    <name type="scientific">Lepeophtheirus salmonis</name>
    <name type="common">Salmon louse</name>
    <name type="synonym">Caligus salmonis</name>
    <dbReference type="NCBI Taxonomy" id="72036"/>
    <lineage>
        <taxon>Eukaryota</taxon>
        <taxon>Metazoa</taxon>
        <taxon>Ecdysozoa</taxon>
        <taxon>Arthropoda</taxon>
        <taxon>Crustacea</taxon>
        <taxon>Multicrustacea</taxon>
        <taxon>Hexanauplia</taxon>
        <taxon>Copepoda</taxon>
        <taxon>Siphonostomatoida</taxon>
        <taxon>Caligidae</taxon>
        <taxon>Lepeophtheirus</taxon>
    </lineage>
</organism>
<sequence length="335" mass="38106">MVSLYLLLVKLNNLQQSHIALKRKKMLLSTFISNGFQQVIKYIYKQRVPANVKDIILDDVDGDGKIELLVVLTDRVIRTYRWEFNTKYNGYKLRGRLHSLNKWDFAGQIGSVALHNIHDSVPTILVTQPGGSCMRIHCAKEERESTEGDLKKILSEDNEPKHSIRNLNVSSEIIGNFGSYYAMATLDGSIIVMDNGKIVKKIKLNHQLFCLNRLSLSPNGLEELIVSSWDGHTYIISQDFRILEFHLGESIAAFKTGHLTLNGRYVPAFAFVTFSDKVYVYHDIDLSKGIGLKSCQDYVPQYQDIKNMLKNTSEIEDLSELFSFLAYGSFNANKL</sequence>
<dbReference type="SUPFAM" id="SSF50978">
    <property type="entry name" value="WD40 repeat-like"/>
    <property type="match status" value="1"/>
</dbReference>
<protein>
    <submittedName>
        <fullName evidence="1">Uncharacterized protein</fullName>
    </submittedName>
</protein>
<dbReference type="InterPro" id="IPR031793">
    <property type="entry name" value="KICSTOR_ITFG2"/>
</dbReference>